<feature type="compositionally biased region" description="Acidic residues" evidence="1">
    <location>
        <begin position="78"/>
        <end position="106"/>
    </location>
</feature>
<organism evidence="2">
    <name type="scientific">Myoviridae sp. ctpiG4</name>
    <dbReference type="NCBI Taxonomy" id="2826698"/>
    <lineage>
        <taxon>Viruses</taxon>
        <taxon>Duplodnaviria</taxon>
        <taxon>Heunggongvirae</taxon>
        <taxon>Uroviricota</taxon>
        <taxon>Caudoviricetes</taxon>
    </lineage>
</organism>
<feature type="region of interest" description="Disordered" evidence="1">
    <location>
        <begin position="54"/>
        <end position="120"/>
    </location>
</feature>
<reference evidence="2" key="1">
    <citation type="journal article" date="2021" name="Proc. Natl. Acad. Sci. U.S.A.">
        <title>A Catalog of Tens of Thousands of Viruses from Human Metagenomes Reveals Hidden Associations with Chronic Diseases.</title>
        <authorList>
            <person name="Tisza M.J."/>
            <person name="Buck C.B."/>
        </authorList>
    </citation>
    <scope>NUCLEOTIDE SEQUENCE</scope>
    <source>
        <strain evidence="2">CtpiG4</strain>
    </source>
</reference>
<proteinExistence type="predicted"/>
<protein>
    <submittedName>
        <fullName evidence="2">Uncharacterized protein</fullName>
    </submittedName>
</protein>
<feature type="compositionally biased region" description="Basic and acidic residues" evidence="1">
    <location>
        <begin position="54"/>
        <end position="66"/>
    </location>
</feature>
<dbReference type="EMBL" id="BK015050">
    <property type="protein sequence ID" value="DAD88948.1"/>
    <property type="molecule type" value="Genomic_DNA"/>
</dbReference>
<accession>A0A8S5N3E5</accession>
<name>A0A8S5N3E5_9CAUD</name>
<evidence type="ECO:0000256" key="1">
    <source>
        <dbReference type="SAM" id="MobiDB-lite"/>
    </source>
</evidence>
<sequence length="120" mass="13327">MIILTKKKFCFELDGEQFTSCGGMEMENAPLWIQKTWLFDLALKDGDLIVAQDSDTKTEADVRKAASEPVAPPTSESEPADPDENSGETESEEDEDAESNVEVEPESEVKPKTTRRTKSK</sequence>
<evidence type="ECO:0000313" key="2">
    <source>
        <dbReference type="EMBL" id="DAD88948.1"/>
    </source>
</evidence>